<keyword evidence="3" id="KW-1185">Reference proteome</keyword>
<reference evidence="2 3" key="1">
    <citation type="submission" date="2023-10" db="EMBL/GenBank/DDBJ databases">
        <authorList>
            <person name="Maclean D."/>
            <person name="Macfadyen A."/>
        </authorList>
    </citation>
    <scope>NUCLEOTIDE SEQUENCE [LARGE SCALE GENOMIC DNA]</scope>
</reference>
<gene>
    <name evidence="2" type="ORF">CVIRNUC_006664</name>
</gene>
<protein>
    <submittedName>
        <fullName evidence="2">Uncharacterized protein</fullName>
    </submittedName>
</protein>
<organism evidence="2 3">
    <name type="scientific">Coccomyxa viridis</name>
    <dbReference type="NCBI Taxonomy" id="1274662"/>
    <lineage>
        <taxon>Eukaryota</taxon>
        <taxon>Viridiplantae</taxon>
        <taxon>Chlorophyta</taxon>
        <taxon>core chlorophytes</taxon>
        <taxon>Trebouxiophyceae</taxon>
        <taxon>Trebouxiophyceae incertae sedis</taxon>
        <taxon>Coccomyxaceae</taxon>
        <taxon>Coccomyxa</taxon>
    </lineage>
</organism>
<evidence type="ECO:0000313" key="2">
    <source>
        <dbReference type="EMBL" id="CAK0783465.1"/>
    </source>
</evidence>
<comment type="caution">
    <text evidence="2">The sequence shown here is derived from an EMBL/GenBank/DDBJ whole genome shotgun (WGS) entry which is preliminary data.</text>
</comment>
<keyword evidence="1" id="KW-1133">Transmembrane helix</keyword>
<name>A0AAV1IAY5_9CHLO</name>
<dbReference type="Proteomes" id="UP001314263">
    <property type="component" value="Unassembled WGS sequence"/>
</dbReference>
<feature type="transmembrane region" description="Helical" evidence="1">
    <location>
        <begin position="48"/>
        <end position="68"/>
    </location>
</feature>
<dbReference type="EMBL" id="CAUYUE010000008">
    <property type="protein sequence ID" value="CAK0783465.1"/>
    <property type="molecule type" value="Genomic_DNA"/>
</dbReference>
<accession>A0AAV1IAY5</accession>
<evidence type="ECO:0000313" key="3">
    <source>
        <dbReference type="Proteomes" id="UP001314263"/>
    </source>
</evidence>
<evidence type="ECO:0000256" key="1">
    <source>
        <dbReference type="SAM" id="Phobius"/>
    </source>
</evidence>
<keyword evidence="1" id="KW-0812">Transmembrane</keyword>
<proteinExistence type="predicted"/>
<sequence length="70" mass="7297">MKRRPVVIVNGASSSMQAHPCASSEEGATNGAYKALQSPRKTIKAASAVNLLAIVATFTLLVEDLIIITA</sequence>
<keyword evidence="1" id="KW-0472">Membrane</keyword>
<dbReference type="AlphaFoldDB" id="A0AAV1IAY5"/>